<reference evidence="4" key="1">
    <citation type="submission" date="2019-09" db="EMBL/GenBank/DDBJ databases">
        <title>Antimicrobial potential of Antarctic Bacteria.</title>
        <authorList>
            <person name="Benaud N."/>
            <person name="Edwards R.J."/>
            <person name="Ferrari B.C."/>
        </authorList>
    </citation>
    <scope>NUCLEOTIDE SEQUENCE [LARGE SCALE GENOMIC DNA]</scope>
    <source>
        <strain evidence="4">INR9</strain>
    </source>
</reference>
<dbReference type="PANTHER" id="PTHR21064:SF6">
    <property type="entry name" value="AMINOGLYCOSIDE PHOSPHOTRANSFERASE DOMAIN-CONTAINING PROTEIN"/>
    <property type="match status" value="1"/>
</dbReference>
<organism evidence="3 4">
    <name type="scientific">Leifsonia shinshuensis</name>
    <dbReference type="NCBI Taxonomy" id="150026"/>
    <lineage>
        <taxon>Bacteria</taxon>
        <taxon>Bacillati</taxon>
        <taxon>Actinomycetota</taxon>
        <taxon>Actinomycetes</taxon>
        <taxon>Micrococcales</taxon>
        <taxon>Microbacteriaceae</taxon>
        <taxon>Leifsonia</taxon>
    </lineage>
</organism>
<dbReference type="RefSeq" id="WP_185278559.1">
    <property type="nucleotide sequence ID" value="NZ_CP043641.1"/>
</dbReference>
<evidence type="ECO:0000313" key="3">
    <source>
        <dbReference type="EMBL" id="QNE35398.1"/>
    </source>
</evidence>
<accession>A0A7G6YA83</accession>
<dbReference type="Gene3D" id="3.30.200.20">
    <property type="entry name" value="Phosphorylase Kinase, domain 1"/>
    <property type="match status" value="1"/>
</dbReference>
<dbReference type="InterPro" id="IPR050249">
    <property type="entry name" value="Pseudomonas-type_ThrB"/>
</dbReference>
<evidence type="ECO:0000259" key="2">
    <source>
        <dbReference type="Pfam" id="PF01636"/>
    </source>
</evidence>
<keyword evidence="3" id="KW-0808">Transferase</keyword>
<dbReference type="InterPro" id="IPR011009">
    <property type="entry name" value="Kinase-like_dom_sf"/>
</dbReference>
<dbReference type="SUPFAM" id="SSF56112">
    <property type="entry name" value="Protein kinase-like (PK-like)"/>
    <property type="match status" value="1"/>
</dbReference>
<dbReference type="PANTHER" id="PTHR21064">
    <property type="entry name" value="AMINOGLYCOSIDE PHOSPHOTRANSFERASE DOMAIN-CONTAINING PROTEIN-RELATED"/>
    <property type="match status" value="1"/>
</dbReference>
<dbReference type="InterPro" id="IPR002575">
    <property type="entry name" value="Aminoglycoside_PTrfase"/>
</dbReference>
<protein>
    <submittedName>
        <fullName evidence="3">Phosphotransferase</fullName>
    </submittedName>
</protein>
<dbReference type="Pfam" id="PF01636">
    <property type="entry name" value="APH"/>
    <property type="match status" value="1"/>
</dbReference>
<comment type="similarity">
    <text evidence="1">Belongs to the pseudomonas-type ThrB family.</text>
</comment>
<evidence type="ECO:0000256" key="1">
    <source>
        <dbReference type="ARBA" id="ARBA00038240"/>
    </source>
</evidence>
<dbReference type="Proteomes" id="UP000515511">
    <property type="component" value="Chromosome"/>
</dbReference>
<dbReference type="GO" id="GO:0004413">
    <property type="term" value="F:homoserine kinase activity"/>
    <property type="evidence" value="ECO:0007669"/>
    <property type="project" value="TreeGrafter"/>
</dbReference>
<dbReference type="AlphaFoldDB" id="A0A7G6YA83"/>
<evidence type="ECO:0000313" key="4">
    <source>
        <dbReference type="Proteomes" id="UP000515511"/>
    </source>
</evidence>
<dbReference type="EMBL" id="CP043641">
    <property type="protein sequence ID" value="QNE35398.1"/>
    <property type="molecule type" value="Genomic_DNA"/>
</dbReference>
<feature type="domain" description="Aminoglycoside phosphotransferase" evidence="2">
    <location>
        <begin position="36"/>
        <end position="279"/>
    </location>
</feature>
<proteinExistence type="inferred from homology"/>
<name>A0A7G6YA83_9MICO</name>
<dbReference type="Gene3D" id="3.90.1200.10">
    <property type="match status" value="1"/>
</dbReference>
<dbReference type="GO" id="GO:0009088">
    <property type="term" value="P:threonine biosynthetic process"/>
    <property type="evidence" value="ECO:0007669"/>
    <property type="project" value="TreeGrafter"/>
</dbReference>
<dbReference type="KEGG" id="lse:F1C12_09835"/>
<sequence>MTSSAAAIDPAAQTARRSLRLFDIEDGARIEFVNRRENIVFRVTSDGNDWALKLHRPGYHTDSEIESESALLETLTGAGVSVPTPVRRSDDSHVAHVADADGNSTQVTMQRWLASAIPLGSSPLTFTGQARPTDAQLLQFGRTIALLHRCWERTGTPAGYDRLAWDAAGLSGPDALWGRASRLNGLTPEQRVTFEEAEQRLAQDLAVLPRTPSTYGPIHGDLTLENILDSERGLSVIDFDDCGEGWYLFDLATACFFLTGHGEADEMVGAVLRGYQSERSLSVADRQAWHPLLLARALSYLAWSVARPEVEATQFHLDSVLPHAFRASLLYLSTGHTGWTDLPMN</sequence>
<gene>
    <name evidence="3" type="ORF">F1C12_09835</name>
</gene>